<dbReference type="EMBL" id="JAHEAC010000176">
    <property type="protein sequence ID" value="MBX8645109.1"/>
    <property type="molecule type" value="Genomic_DNA"/>
</dbReference>
<evidence type="ECO:0000313" key="7">
    <source>
        <dbReference type="EMBL" id="MBX8645109.1"/>
    </source>
</evidence>
<keyword evidence="3" id="KW-0408">Iron</keyword>
<dbReference type="GO" id="GO:0046872">
    <property type="term" value="F:metal ion binding"/>
    <property type="evidence" value="ECO:0007669"/>
    <property type="project" value="UniProtKB-KW"/>
</dbReference>
<dbReference type="SUPFAM" id="SSF50022">
    <property type="entry name" value="ISP domain"/>
    <property type="match status" value="1"/>
</dbReference>
<dbReference type="InterPro" id="IPR017941">
    <property type="entry name" value="Rieske_2Fe-2S"/>
</dbReference>
<dbReference type="PANTHER" id="PTHR21496">
    <property type="entry name" value="FERREDOXIN-RELATED"/>
    <property type="match status" value="1"/>
</dbReference>
<dbReference type="PANTHER" id="PTHR21496:SF0">
    <property type="entry name" value="RIESKE DOMAIN-CONTAINING PROTEIN"/>
    <property type="match status" value="1"/>
</dbReference>
<evidence type="ECO:0000259" key="6">
    <source>
        <dbReference type="PROSITE" id="PS51296"/>
    </source>
</evidence>
<evidence type="ECO:0000256" key="2">
    <source>
        <dbReference type="ARBA" id="ARBA00022723"/>
    </source>
</evidence>
<evidence type="ECO:0000256" key="3">
    <source>
        <dbReference type="ARBA" id="ARBA00023004"/>
    </source>
</evidence>
<keyword evidence="1" id="KW-0001">2Fe-2S</keyword>
<proteinExistence type="predicted"/>
<organism evidence="7 8">
    <name type="scientific">Candidatus Sysuiplasma superficiale</name>
    <dbReference type="NCBI Taxonomy" id="2823368"/>
    <lineage>
        <taxon>Archaea</taxon>
        <taxon>Methanobacteriati</taxon>
        <taxon>Thermoplasmatota</taxon>
        <taxon>Thermoplasmata</taxon>
        <taxon>Candidatus Sysuiplasmatales</taxon>
        <taxon>Candidatus Sysuiplasmataceae</taxon>
        <taxon>Candidatus Sysuiplasma</taxon>
    </lineage>
</organism>
<sequence>MILWFTVCRIDDLSENRMTYFDVERCHVVVVLTSEGEVVAFDGICPHKGAFLEKGEFLGDRVRCPWHGYEFDIRTGLPVTIPYTEKYGEWRNTGNLRLLKVRTKHGRVEIWLDEDRVN</sequence>
<evidence type="ECO:0000256" key="1">
    <source>
        <dbReference type="ARBA" id="ARBA00022714"/>
    </source>
</evidence>
<gene>
    <name evidence="7" type="ORF">KIY12_10410</name>
</gene>
<dbReference type="AlphaFoldDB" id="A0A8J7YY85"/>
<dbReference type="CDD" id="cd03467">
    <property type="entry name" value="Rieske"/>
    <property type="match status" value="1"/>
</dbReference>
<dbReference type="InterPro" id="IPR036922">
    <property type="entry name" value="Rieske_2Fe-2S_sf"/>
</dbReference>
<comment type="caution">
    <text evidence="7">The sequence shown here is derived from an EMBL/GenBank/DDBJ whole genome shotgun (WGS) entry which is preliminary data.</text>
</comment>
<evidence type="ECO:0000256" key="4">
    <source>
        <dbReference type="ARBA" id="ARBA00023014"/>
    </source>
</evidence>
<keyword evidence="4" id="KW-0411">Iron-sulfur</keyword>
<keyword evidence="2" id="KW-0479">Metal-binding</keyword>
<reference evidence="7" key="1">
    <citation type="submission" date="2021-05" db="EMBL/GenBank/DDBJ databases">
        <title>Genomic insights into ecological role and evolution of a novel Thermoplasmata order Candidatus Sysuiplasmatales.</title>
        <authorList>
            <person name="Yuan Y."/>
        </authorList>
    </citation>
    <scope>NUCLEOTIDE SEQUENCE</scope>
    <source>
        <strain evidence="7">TUT19-bin139</strain>
    </source>
</reference>
<dbReference type="Pfam" id="PF00355">
    <property type="entry name" value="Rieske"/>
    <property type="match status" value="1"/>
</dbReference>
<dbReference type="PROSITE" id="PS51296">
    <property type="entry name" value="RIESKE"/>
    <property type="match status" value="1"/>
</dbReference>
<evidence type="ECO:0000256" key="5">
    <source>
        <dbReference type="ARBA" id="ARBA00034078"/>
    </source>
</evidence>
<feature type="domain" description="Rieske" evidence="6">
    <location>
        <begin position="5"/>
        <end position="110"/>
    </location>
</feature>
<dbReference type="GO" id="GO:0051537">
    <property type="term" value="F:2 iron, 2 sulfur cluster binding"/>
    <property type="evidence" value="ECO:0007669"/>
    <property type="project" value="UniProtKB-KW"/>
</dbReference>
<dbReference type="Proteomes" id="UP000750197">
    <property type="component" value="Unassembled WGS sequence"/>
</dbReference>
<name>A0A8J7YY85_9ARCH</name>
<comment type="cofactor">
    <cofactor evidence="5">
        <name>[2Fe-2S] cluster</name>
        <dbReference type="ChEBI" id="CHEBI:190135"/>
    </cofactor>
</comment>
<dbReference type="Gene3D" id="2.102.10.10">
    <property type="entry name" value="Rieske [2Fe-2S] iron-sulphur domain"/>
    <property type="match status" value="1"/>
</dbReference>
<evidence type="ECO:0000313" key="8">
    <source>
        <dbReference type="Proteomes" id="UP000750197"/>
    </source>
</evidence>
<accession>A0A8J7YY85</accession>
<protein>
    <submittedName>
        <fullName evidence="7">Rieske (2Fe-2S) protein</fullName>
    </submittedName>
</protein>